<dbReference type="Proteomes" id="UP000677918">
    <property type="component" value="Unassembled WGS sequence"/>
</dbReference>
<dbReference type="Pfam" id="PF03009">
    <property type="entry name" value="GDPD"/>
    <property type="match status" value="1"/>
</dbReference>
<evidence type="ECO:0000313" key="2">
    <source>
        <dbReference type="EMBL" id="GIQ67740.1"/>
    </source>
</evidence>
<dbReference type="PROSITE" id="PS51704">
    <property type="entry name" value="GP_PDE"/>
    <property type="match status" value="1"/>
</dbReference>
<evidence type="ECO:0000259" key="1">
    <source>
        <dbReference type="PROSITE" id="PS51704"/>
    </source>
</evidence>
<protein>
    <submittedName>
        <fullName evidence="2">Glycerophosphoryl diester phosphodiesterase</fullName>
    </submittedName>
</protein>
<feature type="domain" description="GP-PDE" evidence="1">
    <location>
        <begin position="6"/>
        <end position="241"/>
    </location>
</feature>
<dbReference type="PANTHER" id="PTHR46211">
    <property type="entry name" value="GLYCEROPHOSPHORYL DIESTER PHOSPHODIESTERASE"/>
    <property type="match status" value="1"/>
</dbReference>
<dbReference type="PANTHER" id="PTHR46211:SF1">
    <property type="entry name" value="GLYCEROPHOSPHODIESTER PHOSPHODIESTERASE, CYTOPLASMIC"/>
    <property type="match status" value="1"/>
</dbReference>
<dbReference type="AlphaFoldDB" id="A0A8J4M0D7"/>
<reference evidence="2" key="1">
    <citation type="submission" date="2021-04" db="EMBL/GenBank/DDBJ databases">
        <title>Draft genome sequence of Xylanibacillus composti strain K13.</title>
        <authorList>
            <person name="Uke A."/>
            <person name="Chhe C."/>
            <person name="Baramee S."/>
            <person name="Kosugi A."/>
        </authorList>
    </citation>
    <scope>NUCLEOTIDE SEQUENCE</scope>
    <source>
        <strain evidence="2">K13</strain>
    </source>
</reference>
<dbReference type="Gene3D" id="3.20.20.190">
    <property type="entry name" value="Phosphatidylinositol (PI) phosphodiesterase"/>
    <property type="match status" value="1"/>
</dbReference>
<comment type="caution">
    <text evidence="2">The sequence shown here is derived from an EMBL/GenBank/DDBJ whole genome shotgun (WGS) entry which is preliminary data.</text>
</comment>
<organism evidence="2 3">
    <name type="scientific">Xylanibacillus composti</name>
    <dbReference type="NCBI Taxonomy" id="1572762"/>
    <lineage>
        <taxon>Bacteria</taxon>
        <taxon>Bacillati</taxon>
        <taxon>Bacillota</taxon>
        <taxon>Bacilli</taxon>
        <taxon>Bacillales</taxon>
        <taxon>Paenibacillaceae</taxon>
        <taxon>Xylanibacillus</taxon>
    </lineage>
</organism>
<name>A0A8J4M0D7_9BACL</name>
<evidence type="ECO:0000313" key="3">
    <source>
        <dbReference type="Proteomes" id="UP000677918"/>
    </source>
</evidence>
<dbReference type="InterPro" id="IPR017946">
    <property type="entry name" value="PLC-like_Pdiesterase_TIM-brl"/>
</dbReference>
<dbReference type="GO" id="GO:0006629">
    <property type="term" value="P:lipid metabolic process"/>
    <property type="evidence" value="ECO:0007669"/>
    <property type="project" value="InterPro"/>
</dbReference>
<dbReference type="SUPFAM" id="SSF51695">
    <property type="entry name" value="PLC-like phosphodiesterases"/>
    <property type="match status" value="1"/>
</dbReference>
<sequence length="248" mass="27269">MLRGTPLVFAHRGASADAPENTMAAFRMAVEQGADGLELDIHMSRDGHLVVIHDDTLQRTTRLRGLVVQRTAAELARADASKRFPAYKGEPVPMLEEVLELARDAGLKINIELKSGKTPYPCMEEEAVKQVRRYGLEAQAIFSSFEHERLVKLKALAPDIETAVLFNRRMAEPSAYACSLGAGSLHPYYRLVTPEMVASAHQLGLAVRPYTVDGPRTARRLARMGVDAIITNVPAIMRGILTSPPSKR</sequence>
<proteinExistence type="predicted"/>
<accession>A0A8J4M0D7</accession>
<gene>
    <name evidence="2" type="ORF">XYCOK13_05640</name>
</gene>
<dbReference type="GO" id="GO:0008081">
    <property type="term" value="F:phosphoric diester hydrolase activity"/>
    <property type="evidence" value="ECO:0007669"/>
    <property type="project" value="InterPro"/>
</dbReference>
<dbReference type="RefSeq" id="WP_244864953.1">
    <property type="nucleotide sequence ID" value="NZ_BOVK01000006.1"/>
</dbReference>
<dbReference type="InterPro" id="IPR030395">
    <property type="entry name" value="GP_PDE_dom"/>
</dbReference>
<dbReference type="EMBL" id="BOVK01000006">
    <property type="protein sequence ID" value="GIQ67740.1"/>
    <property type="molecule type" value="Genomic_DNA"/>
</dbReference>
<dbReference type="CDD" id="cd08563">
    <property type="entry name" value="GDPD_TtGDE_like"/>
    <property type="match status" value="1"/>
</dbReference>
<keyword evidence="3" id="KW-1185">Reference proteome</keyword>